<comment type="caution">
    <text evidence="2">The sequence shown here is derived from an EMBL/GenBank/DDBJ whole genome shotgun (WGS) entry which is preliminary data.</text>
</comment>
<dbReference type="InterPro" id="IPR007280">
    <property type="entry name" value="Peptidase_C_arc/bac"/>
</dbReference>
<dbReference type="Gene3D" id="2.60.120.380">
    <property type="match status" value="2"/>
</dbReference>
<protein>
    <submittedName>
        <fullName evidence="2">PPC domain-containing protein</fullName>
    </submittedName>
</protein>
<dbReference type="EMBL" id="JACJSK010000024">
    <property type="protein sequence ID" value="MBD2545582.1"/>
    <property type="molecule type" value="Genomic_DNA"/>
</dbReference>
<accession>A0ABR8EJ48</accession>
<evidence type="ECO:0000259" key="1">
    <source>
        <dbReference type="Pfam" id="PF04151"/>
    </source>
</evidence>
<reference evidence="2 3" key="1">
    <citation type="journal article" date="2020" name="ISME J.">
        <title>Comparative genomics reveals insights into cyanobacterial evolution and habitat adaptation.</title>
        <authorList>
            <person name="Chen M.Y."/>
            <person name="Teng W.K."/>
            <person name="Zhao L."/>
            <person name="Hu C.X."/>
            <person name="Zhou Y.K."/>
            <person name="Han B.P."/>
            <person name="Song L.R."/>
            <person name="Shu W.S."/>
        </authorList>
    </citation>
    <scope>NUCLEOTIDE SEQUENCE [LARGE SCALE GENOMIC DNA]</scope>
    <source>
        <strain evidence="2 3">FACHB-1370</strain>
    </source>
</reference>
<feature type="domain" description="Peptidase C-terminal archaeal/bacterial" evidence="1">
    <location>
        <begin position="346"/>
        <end position="420"/>
    </location>
</feature>
<gene>
    <name evidence="2" type="ORF">H6G72_17425</name>
</gene>
<organism evidence="2 3">
    <name type="scientific">Planktothricoides raciborskii FACHB-1370</name>
    <dbReference type="NCBI Taxonomy" id="2949576"/>
    <lineage>
        <taxon>Bacteria</taxon>
        <taxon>Bacillati</taxon>
        <taxon>Cyanobacteriota</taxon>
        <taxon>Cyanophyceae</taxon>
        <taxon>Oscillatoriophycideae</taxon>
        <taxon>Oscillatoriales</taxon>
        <taxon>Oscillatoriaceae</taxon>
        <taxon>Planktothricoides</taxon>
    </lineage>
</organism>
<evidence type="ECO:0000313" key="3">
    <source>
        <dbReference type="Proteomes" id="UP000641954"/>
    </source>
</evidence>
<dbReference type="SUPFAM" id="SSF89260">
    <property type="entry name" value="Collagen-binding domain"/>
    <property type="match status" value="2"/>
</dbReference>
<dbReference type="RefSeq" id="WP_054466885.1">
    <property type="nucleotide sequence ID" value="NZ_JACJSK010000024.1"/>
</dbReference>
<feature type="domain" description="Peptidase C-terminal archaeal/bacterial" evidence="1">
    <location>
        <begin position="217"/>
        <end position="290"/>
    </location>
</feature>
<keyword evidence="3" id="KW-1185">Reference proteome</keyword>
<name>A0ABR8EJ48_9CYAN</name>
<proteinExistence type="predicted"/>
<sequence>MAVNLFDANFYRSVNPDLAGLNDAQAYQHLISFGLNEGRTFSLYVDLNTYRVSNTDLAAAGLITNQQLYDHLSISGAAEGRNFSPVFNANVYRALNPDLQAAGLNNEQLLDHFRAFGINEGRQASNSFSVGFYLAANPDLQAAGFNNQQALQHYVFFGIAEGRIAAPGGGVKPVIQAPQNAGDPFPPGGTTLNASSNLGVINGSFSLTDFVGTDDPNDYYRFVLENNSEFDLTLGALTGDATVRLIKDYSQNGEFDDGDGDVFSGDSGSSSENAKINQALAAGTYFIEVSPYYSSGKADYDLRLNVTPKPGNTAVDPGNTLSTPLDIGFINGEINFKEFVGETDPNDVYRFNLSNNSDIKLTLSSLTDRAHIELIQDKNGNGRTDQGDGDLLGSDDNYSNSNGYINTALQAGTYLIRIYTYSSLSGVNTNYSLTISTQPSAEVIKNNSNIDIIANIDPLTNSSTVNELPASADFGNVSLIQQFTGNSAVELGNVASNQLPNTTQDLIGDGLGIGSDFGSGFSSNLLDNANFNSTLSLL</sequence>
<dbReference type="Pfam" id="PF04151">
    <property type="entry name" value="PPC"/>
    <property type="match status" value="2"/>
</dbReference>
<evidence type="ECO:0000313" key="2">
    <source>
        <dbReference type="EMBL" id="MBD2545582.1"/>
    </source>
</evidence>
<dbReference type="Proteomes" id="UP000641954">
    <property type="component" value="Unassembled WGS sequence"/>
</dbReference>